<dbReference type="Gene3D" id="1.20.1280.50">
    <property type="match status" value="1"/>
</dbReference>
<dbReference type="OrthoDB" id="722566at2759"/>
<sequence length="506" mass="56750">MNGGHVLCAAGPYCPQRSLTDLPFDCLQHVLSYLSAVDVISTLSTCRSLARWRPEESIWRRLCLPYGVSEVAHFPHKSFYATYTRLLHPYGGLLGLWASDMPYKGNVLEFRLDLGGGKEGTLGGIWGYVWRFPEFGAGLENQDDSDLDADDSLHVIGPGGNHVQQMNVALNVPHRPRLSRMLRIGFELPPPLPDRIGEHNAEHTIAAVPQLTCYAPEEHNTTNPLSAHMPIDTLRPHGVRLSVTRESAEGYVVAHPYGTSTHPSFPPRQPSLDRFCGWYDNTRPMPRLRTVTVPESVDKFHGPRYPITIHGSPSELPVPPALYISCSEDRCRHHYPHIPFQLKRTFPPLYFPLHASVQKGIPPADPGWTPESLTGLWLGAYGPHGTEVLYIECVQEEANDWHEQGKMVRATKITGDVNVPRGTWTWMFYAQQEAELMSDQLADVVPDLSLCRLFTGQGMTSSHGYFDGRQALSFLDVAVTGPNTIKIDWHDLDHVSTYRRFRGPKL</sequence>
<evidence type="ECO:0000256" key="2">
    <source>
        <dbReference type="ARBA" id="ARBA00022786"/>
    </source>
</evidence>
<dbReference type="Pfam" id="PF12014">
    <property type="entry name" value="Cyclin_D1_bind"/>
    <property type="match status" value="1"/>
</dbReference>
<accession>A0A167QNA1</accession>
<dbReference type="EMBL" id="KV417270">
    <property type="protein sequence ID" value="KZP00092.1"/>
    <property type="molecule type" value="Genomic_DNA"/>
</dbReference>
<dbReference type="Pfam" id="PF00646">
    <property type="entry name" value="F-box"/>
    <property type="match status" value="1"/>
</dbReference>
<comment type="pathway">
    <text evidence="1">Protein modification; protein ubiquitination.</text>
</comment>
<reference evidence="4 5" key="1">
    <citation type="journal article" date="2016" name="Mol. Biol. Evol.">
        <title>Comparative Genomics of Early-Diverging Mushroom-Forming Fungi Provides Insights into the Origins of Lignocellulose Decay Capabilities.</title>
        <authorList>
            <person name="Nagy L.G."/>
            <person name="Riley R."/>
            <person name="Tritt A."/>
            <person name="Adam C."/>
            <person name="Daum C."/>
            <person name="Floudas D."/>
            <person name="Sun H."/>
            <person name="Yadav J.S."/>
            <person name="Pangilinan J."/>
            <person name="Larsson K.H."/>
            <person name="Matsuura K."/>
            <person name="Barry K."/>
            <person name="Labutti K."/>
            <person name="Kuo R."/>
            <person name="Ohm R.A."/>
            <person name="Bhattacharya S.S."/>
            <person name="Shirouzu T."/>
            <person name="Yoshinaga Y."/>
            <person name="Martin F.M."/>
            <person name="Grigoriev I.V."/>
            <person name="Hibbett D.S."/>
        </authorList>
    </citation>
    <scope>NUCLEOTIDE SEQUENCE [LARGE SCALE GENOMIC DNA]</scope>
    <source>
        <strain evidence="4 5">TUFC12733</strain>
    </source>
</reference>
<evidence type="ECO:0000313" key="4">
    <source>
        <dbReference type="EMBL" id="KZP00092.1"/>
    </source>
</evidence>
<keyword evidence="5" id="KW-1185">Reference proteome</keyword>
<dbReference type="GO" id="GO:0016567">
    <property type="term" value="P:protein ubiquitination"/>
    <property type="evidence" value="ECO:0007669"/>
    <property type="project" value="UniProtKB-UniPathway"/>
</dbReference>
<protein>
    <recommendedName>
        <fullName evidence="3">F-box domain-containing protein</fullName>
    </recommendedName>
</protein>
<organism evidence="4 5">
    <name type="scientific">Calocera viscosa (strain TUFC12733)</name>
    <dbReference type="NCBI Taxonomy" id="1330018"/>
    <lineage>
        <taxon>Eukaryota</taxon>
        <taxon>Fungi</taxon>
        <taxon>Dikarya</taxon>
        <taxon>Basidiomycota</taxon>
        <taxon>Agaricomycotina</taxon>
        <taxon>Dacrymycetes</taxon>
        <taxon>Dacrymycetales</taxon>
        <taxon>Dacrymycetaceae</taxon>
        <taxon>Calocera</taxon>
    </lineage>
</organism>
<dbReference type="CDD" id="cd09917">
    <property type="entry name" value="F-box_SF"/>
    <property type="match status" value="1"/>
</dbReference>
<dbReference type="PROSITE" id="PS50181">
    <property type="entry name" value="FBOX"/>
    <property type="match status" value="1"/>
</dbReference>
<dbReference type="AlphaFoldDB" id="A0A167QNA1"/>
<dbReference type="Proteomes" id="UP000076738">
    <property type="component" value="Unassembled WGS sequence"/>
</dbReference>
<feature type="domain" description="F-box" evidence="3">
    <location>
        <begin position="16"/>
        <end position="62"/>
    </location>
</feature>
<evidence type="ECO:0000259" key="3">
    <source>
        <dbReference type="PROSITE" id="PS50181"/>
    </source>
</evidence>
<dbReference type="InterPro" id="IPR045048">
    <property type="entry name" value="FBXO31/39"/>
</dbReference>
<dbReference type="UniPathway" id="UPA00143"/>
<keyword evidence="2" id="KW-0833">Ubl conjugation pathway</keyword>
<dbReference type="SUPFAM" id="SSF81383">
    <property type="entry name" value="F-box domain"/>
    <property type="match status" value="1"/>
</dbReference>
<name>A0A167QNA1_CALVF</name>
<dbReference type="PANTHER" id="PTHR10706">
    <property type="entry name" value="F-BOX FAMILY PROTEIN"/>
    <property type="match status" value="1"/>
</dbReference>
<dbReference type="InterPro" id="IPR001810">
    <property type="entry name" value="F-box_dom"/>
</dbReference>
<evidence type="ECO:0000256" key="1">
    <source>
        <dbReference type="ARBA" id="ARBA00004906"/>
    </source>
</evidence>
<dbReference type="InterPro" id="IPR036047">
    <property type="entry name" value="F-box-like_dom_sf"/>
</dbReference>
<dbReference type="STRING" id="1330018.A0A167QNA1"/>
<dbReference type="PANTHER" id="PTHR10706:SF130">
    <property type="entry name" value="F-BOX ONLY PROTEIN 31"/>
    <property type="match status" value="1"/>
</dbReference>
<proteinExistence type="predicted"/>
<gene>
    <name evidence="4" type="ORF">CALVIDRAFT_533747</name>
</gene>
<evidence type="ECO:0000313" key="5">
    <source>
        <dbReference type="Proteomes" id="UP000076738"/>
    </source>
</evidence>